<dbReference type="EMBL" id="BAAAGF010000001">
    <property type="protein sequence ID" value="GAA0741012.1"/>
    <property type="molecule type" value="Genomic_DNA"/>
</dbReference>
<organism evidence="2 3">
    <name type="scientific">Gaetbulibacter jejuensis</name>
    <dbReference type="NCBI Taxonomy" id="584607"/>
    <lineage>
        <taxon>Bacteria</taxon>
        <taxon>Pseudomonadati</taxon>
        <taxon>Bacteroidota</taxon>
        <taxon>Flavobacteriia</taxon>
        <taxon>Flavobacteriales</taxon>
        <taxon>Flavobacteriaceae</taxon>
        <taxon>Gaetbulibacter</taxon>
    </lineage>
</organism>
<proteinExistence type="predicted"/>
<keyword evidence="3" id="KW-1185">Reference proteome</keyword>
<dbReference type="Gene3D" id="3.40.50.2000">
    <property type="entry name" value="Glycogen Phosphorylase B"/>
    <property type="match status" value="1"/>
</dbReference>
<dbReference type="SUPFAM" id="SSF53756">
    <property type="entry name" value="UDP-Glycosyltransferase/glycogen phosphorylase"/>
    <property type="match status" value="1"/>
</dbReference>
<evidence type="ECO:0000313" key="3">
    <source>
        <dbReference type="Proteomes" id="UP001500736"/>
    </source>
</evidence>
<dbReference type="RefSeq" id="WP_343796574.1">
    <property type="nucleotide sequence ID" value="NZ_BAAAGF010000001.1"/>
</dbReference>
<name>A0ABN1JKM0_9FLAO</name>
<comment type="caution">
    <text evidence="2">The sequence shown here is derived from an EMBL/GenBank/DDBJ whole genome shotgun (WGS) entry which is preliminary data.</text>
</comment>
<reference evidence="2 3" key="1">
    <citation type="journal article" date="2019" name="Int. J. Syst. Evol. Microbiol.">
        <title>The Global Catalogue of Microorganisms (GCM) 10K type strain sequencing project: providing services to taxonomists for standard genome sequencing and annotation.</title>
        <authorList>
            <consortium name="The Broad Institute Genomics Platform"/>
            <consortium name="The Broad Institute Genome Sequencing Center for Infectious Disease"/>
            <person name="Wu L."/>
            <person name="Ma J."/>
        </authorList>
    </citation>
    <scope>NUCLEOTIDE SEQUENCE [LARGE SCALE GENOMIC DNA]</scope>
    <source>
        <strain evidence="2 3">JCM 15976</strain>
    </source>
</reference>
<feature type="domain" description="Spore protein YkvP/CgeB glycosyl transferase-like" evidence="1">
    <location>
        <begin position="253"/>
        <end position="370"/>
    </location>
</feature>
<evidence type="ECO:0000259" key="1">
    <source>
        <dbReference type="Pfam" id="PF13524"/>
    </source>
</evidence>
<protein>
    <submittedName>
        <fullName evidence="2">Glycosyltransferase</fullName>
    </submittedName>
</protein>
<dbReference type="InterPro" id="IPR055259">
    <property type="entry name" value="YkvP/CgeB_Glyco_trans-like"/>
</dbReference>
<dbReference type="Pfam" id="PF13524">
    <property type="entry name" value="Glyco_trans_1_2"/>
    <property type="match status" value="1"/>
</dbReference>
<dbReference type="Proteomes" id="UP001500736">
    <property type="component" value="Unassembled WGS sequence"/>
</dbReference>
<evidence type="ECO:0000313" key="2">
    <source>
        <dbReference type="EMBL" id="GAA0741012.1"/>
    </source>
</evidence>
<accession>A0ABN1JKM0</accession>
<gene>
    <name evidence="2" type="ORF">GCM10009431_11740</name>
</gene>
<sequence>MRILLIGEYSRLHNSLKEGLTALGHEVLLVGNGDGFKNYPVDIRLDHSFHSKFLKKFKVAFYKLTSIDIGSWEIYFKTLLINKKLKGFDVVQLINESSIKATPKLEIKFLKRILKQNKKLFLLSCGIDYQCMKYMMEGKFEYSIMSPYLEDKSLFELYKFQLQYLNEDYTKLHNFIYNNSNGVIATDMDYHIPLLGNKHYLGLIPNPINIEKIKYTPLKVDDKIKIFHGVNTKAVVKKGNQYFSDALKIIEKKYGDKVEIKTTYSIPYNEYIKLYDECHILLDQVYGYDQGYNALEAMAKGKVVLTGAEKEFEKFYDLKHQVAVNVKPDVNQIFNALSDLIENPEKILNISKSARTFIEDCHDYKKIAKKYSNVWSNN</sequence>